<feature type="signal peptide" evidence="2">
    <location>
        <begin position="1"/>
        <end position="20"/>
    </location>
</feature>
<dbReference type="OrthoDB" id="374985at2759"/>
<evidence type="ECO:0000313" key="3">
    <source>
        <dbReference type="EMBL" id="ETW21035.1"/>
    </source>
</evidence>
<proteinExistence type="predicted"/>
<feature type="transmembrane region" description="Helical" evidence="1">
    <location>
        <begin position="87"/>
        <end position="110"/>
    </location>
</feature>
<dbReference type="Proteomes" id="UP000030690">
    <property type="component" value="Unassembled WGS sequence"/>
</dbReference>
<protein>
    <submittedName>
        <fullName evidence="3">Uncharacterized protein</fullName>
    </submittedName>
</protein>
<accession>A0A024VFR2</accession>
<name>A0A024VFR2_PLAFA</name>
<feature type="chain" id="PRO_5001539127" evidence="2">
    <location>
        <begin position="21"/>
        <end position="140"/>
    </location>
</feature>
<dbReference type="AlphaFoldDB" id="A0A024VFR2"/>
<keyword evidence="1" id="KW-0812">Transmembrane</keyword>
<evidence type="ECO:0000313" key="4">
    <source>
        <dbReference type="Proteomes" id="UP000030690"/>
    </source>
</evidence>
<evidence type="ECO:0000256" key="1">
    <source>
        <dbReference type="SAM" id="Phobius"/>
    </source>
</evidence>
<evidence type="ECO:0000256" key="2">
    <source>
        <dbReference type="SAM" id="SignalP"/>
    </source>
</evidence>
<gene>
    <name evidence="3" type="ORF">PFFVO_00041</name>
</gene>
<sequence>MRLWLIVCFLFLLSNNFIWAKQDDEVKKNKRYMLRKKFKNKKIHIMENEPNKIFLQVQSKHIYDPTGVFRDMHNFALGASTIYFSRLMWGAIIFVIMFILVSIIGIYLYVDNLENTLSHKNKHHKNVMNHYIVNPNPMHN</sequence>
<reference evidence="3 4" key="1">
    <citation type="submission" date="2013-02" db="EMBL/GenBank/DDBJ databases">
        <title>The Genome Annotation of Plasmodium falciparum Vietnam Oak-Knoll (FVO).</title>
        <authorList>
            <consortium name="The Broad Institute Genome Sequencing Platform"/>
            <consortium name="The Broad Institute Genome Sequencing Center for Infectious Disease"/>
            <person name="Neafsey D."/>
            <person name="Hoffman S."/>
            <person name="Volkman S."/>
            <person name="Rosenthal P."/>
            <person name="Walker B."/>
            <person name="Young S.K."/>
            <person name="Zeng Q."/>
            <person name="Gargeya S."/>
            <person name="Fitzgerald M."/>
            <person name="Haas B."/>
            <person name="Abouelleil A."/>
            <person name="Allen A.W."/>
            <person name="Alvarado L."/>
            <person name="Arachchi H.M."/>
            <person name="Berlin A.M."/>
            <person name="Chapman S.B."/>
            <person name="Gainer-Dewar J."/>
            <person name="Goldberg J."/>
            <person name="Griggs A."/>
            <person name="Gujja S."/>
            <person name="Hansen M."/>
            <person name="Howarth C."/>
            <person name="Imamovic A."/>
            <person name="Ireland A."/>
            <person name="Larimer J."/>
            <person name="McCowan C."/>
            <person name="Murphy C."/>
            <person name="Pearson M."/>
            <person name="Poon T.W."/>
            <person name="Priest M."/>
            <person name="Roberts A."/>
            <person name="Saif S."/>
            <person name="Shea T."/>
            <person name="Sisk P."/>
            <person name="Sykes S."/>
            <person name="Wortman J."/>
            <person name="Nusbaum C."/>
            <person name="Birren B."/>
        </authorList>
    </citation>
    <scope>NUCLEOTIDE SEQUENCE [LARGE SCALE GENOMIC DNA]</scope>
    <source>
        <strain evidence="4">Vietnam Oak-Knoll (FVO)</strain>
    </source>
</reference>
<organism evidence="3 4">
    <name type="scientific">Plasmodium falciparum Vietnam Oak-Knoll</name>
    <name type="common">FVO</name>
    <dbReference type="NCBI Taxonomy" id="1036723"/>
    <lineage>
        <taxon>Eukaryota</taxon>
        <taxon>Sar</taxon>
        <taxon>Alveolata</taxon>
        <taxon>Apicomplexa</taxon>
        <taxon>Aconoidasida</taxon>
        <taxon>Haemosporida</taxon>
        <taxon>Plasmodiidae</taxon>
        <taxon>Plasmodium</taxon>
        <taxon>Plasmodium (Laverania)</taxon>
    </lineage>
</organism>
<reference evidence="3 4" key="2">
    <citation type="submission" date="2013-02" db="EMBL/GenBank/DDBJ databases">
        <title>The Genome Sequence of Plasmodium falciparum Vietnam Oak-Knoll (FVO).</title>
        <authorList>
            <consortium name="The Broad Institute Genome Sequencing Platform"/>
            <consortium name="The Broad Institute Genome Sequencing Center for Infectious Disease"/>
            <person name="Neafsey D."/>
            <person name="Cheeseman I."/>
            <person name="Volkman S."/>
            <person name="Adams J."/>
            <person name="Walker B."/>
            <person name="Young S.K."/>
            <person name="Zeng Q."/>
            <person name="Gargeya S."/>
            <person name="Fitzgerald M."/>
            <person name="Haas B."/>
            <person name="Abouelleil A."/>
            <person name="Alvarado L."/>
            <person name="Arachchi H.M."/>
            <person name="Berlin A.M."/>
            <person name="Chapman S.B."/>
            <person name="Dewar J."/>
            <person name="Goldberg J."/>
            <person name="Griggs A."/>
            <person name="Gujja S."/>
            <person name="Hansen M."/>
            <person name="Howarth C."/>
            <person name="Imamovic A."/>
            <person name="Larimer J."/>
            <person name="McCowan C."/>
            <person name="Murphy C."/>
            <person name="Neiman D."/>
            <person name="Pearson M."/>
            <person name="Priest M."/>
            <person name="Roberts A."/>
            <person name="Saif S."/>
            <person name="Shea T."/>
            <person name="Sisk P."/>
            <person name="Sykes S."/>
            <person name="Wortman J."/>
            <person name="Nusbaum C."/>
            <person name="Birren B."/>
        </authorList>
    </citation>
    <scope>NUCLEOTIDE SEQUENCE [LARGE SCALE GENOMIC DNA]</scope>
    <source>
        <strain evidence="4">Vietnam Oak-Knoll (FVO)</strain>
    </source>
</reference>
<keyword evidence="1" id="KW-1133">Transmembrane helix</keyword>
<keyword evidence="1" id="KW-0472">Membrane</keyword>
<dbReference type="EMBL" id="KI925007">
    <property type="protein sequence ID" value="ETW21035.1"/>
    <property type="molecule type" value="Genomic_DNA"/>
</dbReference>
<keyword evidence="2" id="KW-0732">Signal</keyword>